<evidence type="ECO:0000256" key="1">
    <source>
        <dbReference type="ARBA" id="ARBA00022801"/>
    </source>
</evidence>
<keyword evidence="4" id="KW-1185">Reference proteome</keyword>
<dbReference type="Pfam" id="PF01979">
    <property type="entry name" value="Amidohydro_1"/>
    <property type="match status" value="1"/>
</dbReference>
<dbReference type="InterPro" id="IPR032466">
    <property type="entry name" value="Metal_Hydrolase"/>
</dbReference>
<organism evidence="3 4">
    <name type="scientific">Nocardioides mangrovi</name>
    <dbReference type="NCBI Taxonomy" id="2874580"/>
    <lineage>
        <taxon>Bacteria</taxon>
        <taxon>Bacillati</taxon>
        <taxon>Actinomycetota</taxon>
        <taxon>Actinomycetes</taxon>
        <taxon>Propionibacteriales</taxon>
        <taxon>Nocardioidaceae</taxon>
        <taxon>Nocardioides</taxon>
    </lineage>
</organism>
<evidence type="ECO:0000259" key="2">
    <source>
        <dbReference type="Pfam" id="PF01979"/>
    </source>
</evidence>
<dbReference type="Gene3D" id="3.20.20.140">
    <property type="entry name" value="Metal-dependent hydrolases"/>
    <property type="match status" value="1"/>
</dbReference>
<proteinExistence type="predicted"/>
<dbReference type="InterPro" id="IPR011059">
    <property type="entry name" value="Metal-dep_hydrolase_composite"/>
</dbReference>
<dbReference type="PANTHER" id="PTHR43794:SF11">
    <property type="entry name" value="AMIDOHYDROLASE-RELATED DOMAIN-CONTAINING PROTEIN"/>
    <property type="match status" value="1"/>
</dbReference>
<dbReference type="InterPro" id="IPR050287">
    <property type="entry name" value="MTA/SAH_deaminase"/>
</dbReference>
<gene>
    <name evidence="3" type="ORF">K8U61_15085</name>
</gene>
<dbReference type="SUPFAM" id="SSF51556">
    <property type="entry name" value="Metallo-dependent hydrolases"/>
    <property type="match status" value="1"/>
</dbReference>
<sequence>MARTVIRHGMVVTLDDAATYHERGTVVLDDDRIAWVGPDDQAPAPADGDTVIDATDKIVMPGLVDLHFHTALGKGYNDHLPLWEYLDECWYPLIRALDYDAAYWAAMASYAESIKAGVTTVNDMYRRLDALADAAEEIGIRAVLSNDVALDEHDLDTLQDNIDAFQRSHGAANGRIQVRLGIEWLPLASPDLLRETRTLANELGTGIHIHLNESMSEVENSLERFGRRPTELAYELGFLGPDVVAAHCVHLNDAEIRMMAETGTHISHNPSSNAKLGNGIARVPEMIAAGINVGLGHDAVECNNSADMFEVMKYASLMHRASRQDASLMQAGDVLRMATRHGAAALGHDTGRLEAGAKADLILVETNSVEFTPMLRDTATHLTSHLVFAANGSAVDTTIVDGRVLMQGRKLTTVDEHQVVREANAAFRRTVARMEVVTRTS</sequence>
<accession>A0ABS7UER0</accession>
<keyword evidence="1" id="KW-0378">Hydrolase</keyword>
<dbReference type="CDD" id="cd01298">
    <property type="entry name" value="ATZ_TRZ_like"/>
    <property type="match status" value="1"/>
</dbReference>
<dbReference type="EMBL" id="JAIQZJ010000008">
    <property type="protein sequence ID" value="MBZ5739496.1"/>
    <property type="molecule type" value="Genomic_DNA"/>
</dbReference>
<dbReference type="InterPro" id="IPR006680">
    <property type="entry name" value="Amidohydro-rel"/>
</dbReference>
<dbReference type="Gene3D" id="2.30.40.10">
    <property type="entry name" value="Urease, subunit C, domain 1"/>
    <property type="match status" value="1"/>
</dbReference>
<comment type="caution">
    <text evidence="3">The sequence shown here is derived from an EMBL/GenBank/DDBJ whole genome shotgun (WGS) entry which is preliminary data.</text>
</comment>
<reference evidence="3 4" key="1">
    <citation type="submission" date="2021-09" db="EMBL/GenBank/DDBJ databases">
        <title>Whole genome sequence of Nocardioides sp. GBK3QG-3.</title>
        <authorList>
            <person name="Tuo L."/>
        </authorList>
    </citation>
    <scope>NUCLEOTIDE SEQUENCE [LARGE SCALE GENOMIC DNA]</scope>
    <source>
        <strain evidence="3 4">GBK3QG-3</strain>
    </source>
</reference>
<dbReference type="PANTHER" id="PTHR43794">
    <property type="entry name" value="AMINOHYDROLASE SSNA-RELATED"/>
    <property type="match status" value="1"/>
</dbReference>
<protein>
    <submittedName>
        <fullName evidence="3">Amidohydrolase</fullName>
    </submittedName>
</protein>
<dbReference type="SUPFAM" id="SSF51338">
    <property type="entry name" value="Composite domain of metallo-dependent hydrolases"/>
    <property type="match status" value="1"/>
</dbReference>
<evidence type="ECO:0000313" key="3">
    <source>
        <dbReference type="EMBL" id="MBZ5739496.1"/>
    </source>
</evidence>
<dbReference type="RefSeq" id="WP_224123863.1">
    <property type="nucleotide sequence ID" value="NZ_JAIQZJ010000008.1"/>
</dbReference>
<dbReference type="Proteomes" id="UP000780875">
    <property type="component" value="Unassembled WGS sequence"/>
</dbReference>
<feature type="domain" description="Amidohydrolase-related" evidence="2">
    <location>
        <begin position="58"/>
        <end position="404"/>
    </location>
</feature>
<name>A0ABS7UER0_9ACTN</name>
<evidence type="ECO:0000313" key="4">
    <source>
        <dbReference type="Proteomes" id="UP000780875"/>
    </source>
</evidence>